<comment type="catalytic activity">
    <reaction evidence="9">
        <text>a uridine in tRNA = a pseudouridine in tRNA</text>
        <dbReference type="Rhea" id="RHEA:54572"/>
        <dbReference type="Rhea" id="RHEA-COMP:13339"/>
        <dbReference type="Rhea" id="RHEA-COMP:13934"/>
        <dbReference type="ChEBI" id="CHEBI:65314"/>
        <dbReference type="ChEBI" id="CHEBI:65315"/>
    </reaction>
</comment>
<dbReference type="PANTHER" id="PTHR11142">
    <property type="entry name" value="PSEUDOURIDYLATE SYNTHASE"/>
    <property type="match status" value="1"/>
</dbReference>
<feature type="region of interest" description="Disordered" evidence="16">
    <location>
        <begin position="656"/>
        <end position="700"/>
    </location>
</feature>
<dbReference type="InterPro" id="IPR041708">
    <property type="entry name" value="PUS1/PUS2-like"/>
</dbReference>
<feature type="active site" description="Nucleophile" evidence="14">
    <location>
        <position position="255"/>
    </location>
</feature>
<keyword evidence="8" id="KW-0539">Nucleus</keyword>
<comment type="similarity">
    <text evidence="4">Belongs to the tRNA pseudouridine synthase TruA family.</text>
</comment>
<accession>A0AAD4GX40</accession>
<dbReference type="SUPFAM" id="SSF55120">
    <property type="entry name" value="Pseudouridine synthase"/>
    <property type="match status" value="1"/>
</dbReference>
<evidence type="ECO:0000256" key="9">
    <source>
        <dbReference type="ARBA" id="ARBA00036943"/>
    </source>
</evidence>
<dbReference type="FunFam" id="3.30.70.580:FF:000002">
    <property type="entry name" value="tRNA pseudouridine synthase"/>
    <property type="match status" value="1"/>
</dbReference>
<dbReference type="InterPro" id="IPR020094">
    <property type="entry name" value="TruA/RsuA/RluB/E/F_N"/>
</dbReference>
<evidence type="ECO:0000256" key="3">
    <source>
        <dbReference type="ARBA" id="ARBA00004123"/>
    </source>
</evidence>
<dbReference type="InterPro" id="IPR020095">
    <property type="entry name" value="PsdUridine_synth_TruA_C"/>
</dbReference>
<dbReference type="GO" id="GO:0006397">
    <property type="term" value="P:mRNA processing"/>
    <property type="evidence" value="ECO:0007669"/>
    <property type="project" value="UniProtKB-KW"/>
</dbReference>
<feature type="region of interest" description="Disordered" evidence="16">
    <location>
        <begin position="134"/>
        <end position="180"/>
    </location>
</feature>
<feature type="compositionally biased region" description="Polar residues" evidence="16">
    <location>
        <begin position="138"/>
        <end position="147"/>
    </location>
</feature>
<evidence type="ECO:0000256" key="7">
    <source>
        <dbReference type="ARBA" id="ARBA00023235"/>
    </source>
</evidence>
<feature type="compositionally biased region" description="Acidic residues" evidence="16">
    <location>
        <begin position="684"/>
        <end position="700"/>
    </location>
</feature>
<dbReference type="InterPro" id="IPR020103">
    <property type="entry name" value="PsdUridine_synth_cat_dom_sf"/>
</dbReference>
<feature type="domain" description="Pseudouridine synthase I TruA alpha/beta" evidence="17">
    <location>
        <begin position="477"/>
        <end position="584"/>
    </location>
</feature>
<sequence>MGSRLTRYRLAEWRYGVADPKKNPGLESLQVKLSTCARFFMRTSVSLRQHLVGIYSSRCTLSSVSSASRIAPRSNPASLRSFTSQQTQLPWRRRRPLTPWTITEEELKDEAKMVESVRRGIWEGLNGGMLDGFAPGFTPSSANQASRRTVDKRKRNEEQMDKKRRKLENGEDAPPPIYATQFSKEDIDNEERRPKKKVAVLLGYSGTGYKGMQLSETEKTIEGELFTAFVAAGAISKANATDPKKSSLVRCARTDKGVHAAGNMVSLKLIIEDPDIVQKINEHLSSQIRVWDILLTPRSFSAYQMCDSRIYEYLIPTNCFLPPHPSTYLGKKLPEIAEKEGDLEAWKARQEEVAGFWEKIDEEYIRPILNDASPEVRRLVEKALYLDQEKDESSQDNDEQTETQTETKTEDKPAETTTADAGSAPTEINPEDAAAKAELDETRRRVSATVKAIKAAYNKAKRTYRIPRTRLARVQAALDKYVGTINFWNFTIQKTFKDPSAKRHIKSFRADPNPIIINGTEWLSLKVHGQSFMMHQIRKMVAMATLVVRCGCDPRRIDESYGSTKIPIPKAPGLGLLLEHPVFDSYNRKGALDNGKPPVDFDKYADRINEFKQREIYDRIFREEEESNAFASFFNHVDHFGQEDFLYLTSGGIPAAARPSVPESTEGQETSDQTGRKSQREALAEVESECEDETNPAEGG</sequence>
<evidence type="ECO:0000256" key="4">
    <source>
        <dbReference type="ARBA" id="ARBA00009375"/>
    </source>
</evidence>
<dbReference type="Pfam" id="PF01416">
    <property type="entry name" value="PseudoU_synth_1"/>
    <property type="match status" value="1"/>
</dbReference>
<feature type="binding site" evidence="15">
    <location>
        <position position="311"/>
    </location>
    <ligand>
        <name>substrate</name>
    </ligand>
</feature>
<name>A0AAD4GX40_ASPNN</name>
<comment type="function">
    <text evidence="10">Formation of pseudouridine at positions 27 and 28 in the anticodon stem and loop of transfer RNAs; at positions 34 and 36 of intron-containing precursor tRNA(Ile) and at position 35 in the intron-containing tRNA(Tyr). Catalyzes pseudouridylation at position 44 in U2 snRNA. Also catalyzes pseudouridylation of mRNAs.</text>
</comment>
<dbReference type="Gene3D" id="3.30.70.660">
    <property type="entry name" value="Pseudouridine synthase I, catalytic domain, C-terminal subdomain"/>
    <property type="match status" value="1"/>
</dbReference>
<evidence type="ECO:0000256" key="6">
    <source>
        <dbReference type="ARBA" id="ARBA00022694"/>
    </source>
</evidence>
<protein>
    <recommendedName>
        <fullName evidence="11">tRNA pseudouridine synthase 1</fullName>
    </recommendedName>
    <alternativeName>
        <fullName evidence="12">tRNA pseudouridylate synthase 1</fullName>
    </alternativeName>
    <alternativeName>
        <fullName evidence="13">tRNA-uridine isomerase 1</fullName>
    </alternativeName>
</protein>
<feature type="compositionally biased region" description="Basic and acidic residues" evidence="16">
    <location>
        <begin position="405"/>
        <end position="414"/>
    </location>
</feature>
<dbReference type="GO" id="GO:0005634">
    <property type="term" value="C:nucleus"/>
    <property type="evidence" value="ECO:0007669"/>
    <property type="project" value="UniProtKB-SubCell"/>
</dbReference>
<evidence type="ECO:0000256" key="2">
    <source>
        <dbReference type="ARBA" id="ARBA00001832"/>
    </source>
</evidence>
<evidence type="ECO:0000259" key="17">
    <source>
        <dbReference type="Pfam" id="PF01416"/>
    </source>
</evidence>
<evidence type="ECO:0000256" key="15">
    <source>
        <dbReference type="PIRSR" id="PIRSR641708-2"/>
    </source>
</evidence>
<evidence type="ECO:0000256" key="13">
    <source>
        <dbReference type="ARBA" id="ARBA00080858"/>
    </source>
</evidence>
<dbReference type="GO" id="GO:0031120">
    <property type="term" value="P:snRNA pseudouridine synthesis"/>
    <property type="evidence" value="ECO:0007669"/>
    <property type="project" value="UniProtKB-ARBA"/>
</dbReference>
<dbReference type="InterPro" id="IPR020097">
    <property type="entry name" value="PsdUridine_synth_TruA_a/b_dom"/>
</dbReference>
<evidence type="ECO:0000256" key="8">
    <source>
        <dbReference type="ARBA" id="ARBA00023242"/>
    </source>
</evidence>
<reference evidence="18" key="1">
    <citation type="journal article" date="2019" name="Beilstein J. Org. Chem.">
        <title>Nanangenines: drimane sesquiterpenoids as the dominant metabolite cohort of a novel Australian fungus, Aspergillus nanangensis.</title>
        <authorList>
            <person name="Lacey H.J."/>
            <person name="Gilchrist C.L.M."/>
            <person name="Crombie A."/>
            <person name="Kalaitzis J.A."/>
            <person name="Vuong D."/>
            <person name="Rutledge P.J."/>
            <person name="Turner P."/>
            <person name="Pitt J.I."/>
            <person name="Lacey E."/>
            <person name="Chooi Y.H."/>
            <person name="Piggott A.M."/>
        </authorList>
    </citation>
    <scope>NUCLEOTIDE SEQUENCE</scope>
    <source>
        <strain evidence="18">MST-FP2251</strain>
    </source>
</reference>
<evidence type="ECO:0000256" key="11">
    <source>
        <dbReference type="ARBA" id="ARBA00073968"/>
    </source>
</evidence>
<dbReference type="GO" id="GO:1990481">
    <property type="term" value="P:mRNA pseudouridine synthesis"/>
    <property type="evidence" value="ECO:0007669"/>
    <property type="project" value="TreeGrafter"/>
</dbReference>
<dbReference type="GO" id="GO:0003723">
    <property type="term" value="F:RNA binding"/>
    <property type="evidence" value="ECO:0007669"/>
    <property type="project" value="InterPro"/>
</dbReference>
<feature type="region of interest" description="Disordered" evidence="16">
    <location>
        <begin position="387"/>
        <end position="441"/>
    </location>
</feature>
<dbReference type="PANTHER" id="PTHR11142:SF4">
    <property type="entry name" value="PSEUDOURIDYLATE SYNTHASE 1 HOMOLOG"/>
    <property type="match status" value="1"/>
</dbReference>
<evidence type="ECO:0000256" key="14">
    <source>
        <dbReference type="PIRSR" id="PIRSR641708-1"/>
    </source>
</evidence>
<comment type="catalytic activity">
    <reaction evidence="1">
        <text>a uridine in mRNA = a pseudouridine in mRNA</text>
        <dbReference type="Rhea" id="RHEA:56644"/>
        <dbReference type="Rhea" id="RHEA-COMP:14658"/>
        <dbReference type="Rhea" id="RHEA-COMP:14659"/>
        <dbReference type="ChEBI" id="CHEBI:65314"/>
        <dbReference type="ChEBI" id="CHEBI:65315"/>
    </reaction>
</comment>
<reference evidence="18" key="2">
    <citation type="submission" date="2020-02" db="EMBL/GenBank/DDBJ databases">
        <authorList>
            <person name="Gilchrist C.L.M."/>
            <person name="Chooi Y.-H."/>
        </authorList>
    </citation>
    <scope>NUCLEOTIDE SEQUENCE</scope>
    <source>
        <strain evidence="18">MST-FP2251</strain>
    </source>
</reference>
<proteinExistence type="inferred from homology"/>
<dbReference type="FunFam" id="3.30.70.660:FF:000002">
    <property type="entry name" value="tRNA pseudouridine synthase"/>
    <property type="match status" value="1"/>
</dbReference>
<evidence type="ECO:0000256" key="12">
    <source>
        <dbReference type="ARBA" id="ARBA00079072"/>
    </source>
</evidence>
<feature type="compositionally biased region" description="Polar residues" evidence="16">
    <location>
        <begin position="662"/>
        <end position="673"/>
    </location>
</feature>
<evidence type="ECO:0000256" key="5">
    <source>
        <dbReference type="ARBA" id="ARBA00022664"/>
    </source>
</evidence>
<dbReference type="Proteomes" id="UP001194746">
    <property type="component" value="Unassembled WGS sequence"/>
</dbReference>
<dbReference type="InterPro" id="IPR001406">
    <property type="entry name" value="PsdUridine_synth_TruA"/>
</dbReference>
<dbReference type="CDD" id="cd02568">
    <property type="entry name" value="PseudoU_synth_PUS1_PUS2"/>
    <property type="match status" value="1"/>
</dbReference>
<evidence type="ECO:0000256" key="1">
    <source>
        <dbReference type="ARBA" id="ARBA00001166"/>
    </source>
</evidence>
<comment type="caution">
    <text evidence="18">The sequence shown here is derived from an EMBL/GenBank/DDBJ whole genome shotgun (WGS) entry which is preliminary data.</text>
</comment>
<organism evidence="18 19">
    <name type="scientific">Aspergillus nanangensis</name>
    <dbReference type="NCBI Taxonomy" id="2582783"/>
    <lineage>
        <taxon>Eukaryota</taxon>
        <taxon>Fungi</taxon>
        <taxon>Dikarya</taxon>
        <taxon>Ascomycota</taxon>
        <taxon>Pezizomycotina</taxon>
        <taxon>Eurotiomycetes</taxon>
        <taxon>Eurotiomycetidae</taxon>
        <taxon>Eurotiales</taxon>
        <taxon>Aspergillaceae</taxon>
        <taxon>Aspergillus</taxon>
        <taxon>Aspergillus subgen. Circumdati</taxon>
    </lineage>
</organism>
<dbReference type="GO" id="GO:0031119">
    <property type="term" value="P:tRNA pseudouridine synthesis"/>
    <property type="evidence" value="ECO:0007669"/>
    <property type="project" value="InterPro"/>
</dbReference>
<evidence type="ECO:0000256" key="10">
    <source>
        <dbReference type="ARBA" id="ARBA00053072"/>
    </source>
</evidence>
<comment type="subcellular location">
    <subcellularLocation>
        <location evidence="3">Nucleus</location>
    </subcellularLocation>
</comment>
<dbReference type="AlphaFoldDB" id="A0AAD4GX40"/>
<feature type="compositionally biased region" description="Basic and acidic residues" evidence="16">
    <location>
        <begin position="674"/>
        <end position="683"/>
    </location>
</feature>
<keyword evidence="5" id="KW-0507">mRNA processing</keyword>
<comment type="catalytic activity">
    <reaction evidence="2">
        <text>uridine in snRNA = pseudouridine in snRNA</text>
        <dbReference type="Rhea" id="RHEA:51124"/>
        <dbReference type="Rhea" id="RHEA-COMP:12891"/>
        <dbReference type="Rhea" id="RHEA-COMP:12892"/>
        <dbReference type="ChEBI" id="CHEBI:65314"/>
        <dbReference type="ChEBI" id="CHEBI:65315"/>
    </reaction>
</comment>
<gene>
    <name evidence="18" type="primary">PUS1</name>
    <name evidence="18" type="ORF">FE257_010741</name>
</gene>
<keyword evidence="19" id="KW-1185">Reference proteome</keyword>
<dbReference type="Gene3D" id="3.30.70.580">
    <property type="entry name" value="Pseudouridine synthase I, catalytic domain, N-terminal subdomain"/>
    <property type="match status" value="1"/>
</dbReference>
<dbReference type="EMBL" id="VCAU01000007">
    <property type="protein sequence ID" value="KAF9893429.1"/>
    <property type="molecule type" value="Genomic_DNA"/>
</dbReference>
<evidence type="ECO:0000313" key="19">
    <source>
        <dbReference type="Proteomes" id="UP001194746"/>
    </source>
</evidence>
<dbReference type="GO" id="GO:0009982">
    <property type="term" value="F:pseudouridine synthase activity"/>
    <property type="evidence" value="ECO:0007669"/>
    <property type="project" value="InterPro"/>
</dbReference>
<keyword evidence="6" id="KW-0819">tRNA processing</keyword>
<keyword evidence="7" id="KW-0413">Isomerase</keyword>
<evidence type="ECO:0000313" key="18">
    <source>
        <dbReference type="EMBL" id="KAF9893429.1"/>
    </source>
</evidence>
<evidence type="ECO:0000256" key="16">
    <source>
        <dbReference type="SAM" id="MobiDB-lite"/>
    </source>
</evidence>